<evidence type="ECO:0000256" key="1">
    <source>
        <dbReference type="SAM" id="SignalP"/>
    </source>
</evidence>
<dbReference type="InterPro" id="IPR013424">
    <property type="entry name" value="Ice-binding_C"/>
</dbReference>
<proteinExistence type="predicted"/>
<organism evidence="3 4">
    <name type="scientific">Pseudoduganella dura</name>
    <dbReference type="NCBI Taxonomy" id="321982"/>
    <lineage>
        <taxon>Bacteria</taxon>
        <taxon>Pseudomonadati</taxon>
        <taxon>Pseudomonadota</taxon>
        <taxon>Betaproteobacteria</taxon>
        <taxon>Burkholderiales</taxon>
        <taxon>Oxalobacteraceae</taxon>
        <taxon>Telluria group</taxon>
        <taxon>Pseudoduganella</taxon>
    </lineage>
</organism>
<evidence type="ECO:0000313" key="4">
    <source>
        <dbReference type="Proteomes" id="UP000431684"/>
    </source>
</evidence>
<comment type="caution">
    <text evidence="3">The sequence shown here is derived from an EMBL/GenBank/DDBJ whole genome shotgun (WGS) entry which is preliminary data.</text>
</comment>
<feature type="chain" id="PRO_5026023176" evidence="1">
    <location>
        <begin position="23"/>
        <end position="180"/>
    </location>
</feature>
<keyword evidence="4" id="KW-1185">Reference proteome</keyword>
<name>A0A6I3XRS5_9BURK</name>
<dbReference type="RefSeq" id="WP_155710171.1">
    <property type="nucleotide sequence ID" value="NZ_BMWU01000053.1"/>
</dbReference>
<reference evidence="3 4" key="1">
    <citation type="submission" date="2019-11" db="EMBL/GenBank/DDBJ databases">
        <title>Draft Genome Sequences of Six Type Strains of the Genus Massilia.</title>
        <authorList>
            <person name="Miess H."/>
            <person name="Frediansyah A."/>
            <person name="Goeker M."/>
            <person name="Gross H."/>
        </authorList>
    </citation>
    <scope>NUCLEOTIDE SEQUENCE [LARGE SCALE GENOMIC DNA]</scope>
    <source>
        <strain evidence="3 4">DSM 17513</strain>
    </source>
</reference>
<dbReference type="EMBL" id="WNWM01000002">
    <property type="protein sequence ID" value="MUI14475.1"/>
    <property type="molecule type" value="Genomic_DNA"/>
</dbReference>
<protein>
    <submittedName>
        <fullName evidence="3">PEP-CTERM sorting domain-containing protein</fullName>
    </submittedName>
</protein>
<dbReference type="Proteomes" id="UP000431684">
    <property type="component" value="Unassembled WGS sequence"/>
</dbReference>
<gene>
    <name evidence="3" type="ORF">GJV26_18720</name>
</gene>
<dbReference type="NCBIfam" id="TIGR02595">
    <property type="entry name" value="PEP_CTERM"/>
    <property type="match status" value="1"/>
</dbReference>
<evidence type="ECO:0000313" key="3">
    <source>
        <dbReference type="EMBL" id="MUI14475.1"/>
    </source>
</evidence>
<feature type="signal peptide" evidence="1">
    <location>
        <begin position="1"/>
        <end position="22"/>
    </location>
</feature>
<dbReference type="Gene3D" id="2.60.120.380">
    <property type="match status" value="1"/>
</dbReference>
<feature type="domain" description="Ice-binding protein C-terminal" evidence="2">
    <location>
        <begin position="152"/>
        <end position="176"/>
    </location>
</feature>
<dbReference type="Pfam" id="PF07589">
    <property type="entry name" value="PEP-CTERM"/>
    <property type="match status" value="1"/>
</dbReference>
<evidence type="ECO:0000259" key="2">
    <source>
        <dbReference type="Pfam" id="PF07589"/>
    </source>
</evidence>
<accession>A0A6I3XRS5</accession>
<dbReference type="NCBIfam" id="NF038126">
    <property type="entry name" value="PEP_CTERM_FxDxF"/>
    <property type="match status" value="1"/>
</dbReference>
<sequence>MTNMKKIGAALAMACAAVAAQAEDISLPVSGIEVIEGAGAFSRLITGNHSGDTFTDTYAFDVTDASSFTANLYSNAGNAKVGLDITGFSLYAGDGTLVSSGTQVATGKFDHWSLDLSKVAPAADYYVAVSGKVVSQAAGTYSGLVAVTAIPPVPEPATYGMLLGGMALLGVAARRRSQQK</sequence>
<keyword evidence="1" id="KW-0732">Signal</keyword>
<dbReference type="OrthoDB" id="8546032at2"/>
<dbReference type="AlphaFoldDB" id="A0A6I3XRS5"/>